<protein>
    <recommendedName>
        <fullName evidence="1">PiggyBac transposable element-derived protein domain-containing protein</fullName>
    </recommendedName>
</protein>
<dbReference type="PANTHER" id="PTHR46599:SF3">
    <property type="entry name" value="PIGGYBAC TRANSPOSABLE ELEMENT-DERIVED PROTEIN 4"/>
    <property type="match status" value="1"/>
</dbReference>
<dbReference type="Proteomes" id="UP000198211">
    <property type="component" value="Unassembled WGS sequence"/>
</dbReference>
<dbReference type="AlphaFoldDB" id="A0A225VQR5"/>
<gene>
    <name evidence="2" type="ORF">PHMEG_00020151</name>
</gene>
<evidence type="ECO:0000313" key="3">
    <source>
        <dbReference type="Proteomes" id="UP000198211"/>
    </source>
</evidence>
<comment type="caution">
    <text evidence="2">The sequence shown here is derived from an EMBL/GenBank/DDBJ whole genome shotgun (WGS) entry which is preliminary data.</text>
</comment>
<evidence type="ECO:0000259" key="1">
    <source>
        <dbReference type="Pfam" id="PF13843"/>
    </source>
</evidence>
<organism evidence="2 3">
    <name type="scientific">Phytophthora megakarya</name>
    <dbReference type="NCBI Taxonomy" id="4795"/>
    <lineage>
        <taxon>Eukaryota</taxon>
        <taxon>Sar</taxon>
        <taxon>Stramenopiles</taxon>
        <taxon>Oomycota</taxon>
        <taxon>Peronosporomycetes</taxon>
        <taxon>Peronosporales</taxon>
        <taxon>Peronosporaceae</taxon>
        <taxon>Phytophthora</taxon>
    </lineage>
</organism>
<evidence type="ECO:0000313" key="2">
    <source>
        <dbReference type="EMBL" id="OWZ07454.1"/>
    </source>
</evidence>
<dbReference type="OrthoDB" id="10640921at2759"/>
<feature type="domain" description="PiggyBac transposable element-derived protein" evidence="1">
    <location>
        <begin position="72"/>
        <end position="156"/>
    </location>
</feature>
<proteinExistence type="predicted"/>
<dbReference type="EMBL" id="NBNE01003532">
    <property type="protein sequence ID" value="OWZ07454.1"/>
    <property type="molecule type" value="Genomic_DNA"/>
</dbReference>
<dbReference type="Pfam" id="PF13843">
    <property type="entry name" value="DDE_Tnp_1_7"/>
    <property type="match status" value="1"/>
</dbReference>
<accession>A0A225VQR5</accession>
<keyword evidence="3" id="KW-1185">Reference proteome</keyword>
<dbReference type="PANTHER" id="PTHR46599">
    <property type="entry name" value="PIGGYBAC TRANSPOSABLE ELEMENT-DERIVED PROTEIN 4"/>
    <property type="match status" value="1"/>
</dbReference>
<sequence length="248" mass="28047">MWEAIAGASDGYFLEKLDERVTAQHAKQKARNEKHPDFQVQTSEQIKEFLQSTVGISGRGLCVFIASTITPKREKFEHHWCTTGGGVIPRGYFNLYMTCDRFAHISLNLHFSSNGDRCVASDRASKKQRSIINVSQETFQVNFIPPSIMAFDEPCYRRDRVIGASGPSGFDLVVTDRFYTSVALAMQLLTMKFYSIGTIMMNGRGLCEAILPPKKNSKSVSNKRSKMIEQDTYQVVKFLHVPVMEDVR</sequence>
<dbReference type="InterPro" id="IPR029526">
    <property type="entry name" value="PGBD"/>
</dbReference>
<reference evidence="3" key="1">
    <citation type="submission" date="2017-03" db="EMBL/GenBank/DDBJ databases">
        <title>Phytopthora megakarya and P. palmivora, two closely related causual agents of cacao black pod achieved similar genome size and gene model numbers by different mechanisms.</title>
        <authorList>
            <person name="Ali S."/>
            <person name="Shao J."/>
            <person name="Larry D.J."/>
            <person name="Kronmiller B."/>
            <person name="Shen D."/>
            <person name="Strem M.D."/>
            <person name="Melnick R.L."/>
            <person name="Guiltinan M.J."/>
            <person name="Tyler B.M."/>
            <person name="Meinhardt L.W."/>
            <person name="Bailey B.A."/>
        </authorList>
    </citation>
    <scope>NUCLEOTIDE SEQUENCE [LARGE SCALE GENOMIC DNA]</scope>
    <source>
        <strain evidence="3">zdho120</strain>
    </source>
</reference>
<name>A0A225VQR5_9STRA</name>